<proteinExistence type="predicted"/>
<protein>
    <recommendedName>
        <fullName evidence="2">Alpha/beta hydrolase fold-3 domain-containing protein</fullName>
    </recommendedName>
</protein>
<dbReference type="PATRIC" id="fig|1123269.5.peg.2717"/>
<dbReference type="RefSeq" id="WP_025292685.1">
    <property type="nucleotide sequence ID" value="NZ_CP006644.1"/>
</dbReference>
<dbReference type="InterPro" id="IPR050300">
    <property type="entry name" value="GDXG_lipolytic_enzyme"/>
</dbReference>
<evidence type="ECO:0000256" key="1">
    <source>
        <dbReference type="ARBA" id="ARBA00022801"/>
    </source>
</evidence>
<gene>
    <name evidence="3" type="ORF">NX02_13955</name>
</gene>
<dbReference type="KEGG" id="ssan:NX02_13955"/>
<dbReference type="AlphaFoldDB" id="W0AD87"/>
<feature type="domain" description="Alpha/beta hydrolase fold-3" evidence="2">
    <location>
        <begin position="76"/>
        <end position="278"/>
    </location>
</feature>
<dbReference type="Proteomes" id="UP000018851">
    <property type="component" value="Chromosome"/>
</dbReference>
<dbReference type="OrthoDB" id="9806180at2"/>
<dbReference type="HOGENOM" id="CLU_012494_6_4_5"/>
<evidence type="ECO:0000313" key="3">
    <source>
        <dbReference type="EMBL" id="AHE54482.1"/>
    </source>
</evidence>
<keyword evidence="1" id="KW-0378">Hydrolase</keyword>
<dbReference type="EMBL" id="CP006644">
    <property type="protein sequence ID" value="AHE54482.1"/>
    <property type="molecule type" value="Genomic_DNA"/>
</dbReference>
<accession>W0AD87</accession>
<dbReference type="SUPFAM" id="SSF53474">
    <property type="entry name" value="alpha/beta-Hydrolases"/>
    <property type="match status" value="1"/>
</dbReference>
<reference evidence="3 4" key="1">
    <citation type="submission" date="2013-07" db="EMBL/GenBank/DDBJ databases">
        <title>Completed genome of Sphingomonas sanxanigenens NX02.</title>
        <authorList>
            <person name="Ma T."/>
            <person name="Huang H."/>
            <person name="Wu M."/>
            <person name="Li X."/>
            <person name="Li G."/>
        </authorList>
    </citation>
    <scope>NUCLEOTIDE SEQUENCE [LARGE SCALE GENOMIC DNA]</scope>
    <source>
        <strain evidence="3 4">NX02</strain>
    </source>
</reference>
<name>W0AD87_9SPHN</name>
<keyword evidence="4" id="KW-1185">Reference proteome</keyword>
<dbReference type="GO" id="GO:0016787">
    <property type="term" value="F:hydrolase activity"/>
    <property type="evidence" value="ECO:0007669"/>
    <property type="project" value="UniProtKB-KW"/>
</dbReference>
<dbReference type="STRING" id="1123269.NX02_13955"/>
<dbReference type="InterPro" id="IPR029058">
    <property type="entry name" value="AB_hydrolase_fold"/>
</dbReference>
<organism evidence="3 4">
    <name type="scientific">Sphingomonas sanxanigenens DSM 19645 = NX02</name>
    <dbReference type="NCBI Taxonomy" id="1123269"/>
    <lineage>
        <taxon>Bacteria</taxon>
        <taxon>Pseudomonadati</taxon>
        <taxon>Pseudomonadota</taxon>
        <taxon>Alphaproteobacteria</taxon>
        <taxon>Sphingomonadales</taxon>
        <taxon>Sphingomonadaceae</taxon>
        <taxon>Sphingomonas</taxon>
    </lineage>
</organism>
<evidence type="ECO:0000313" key="4">
    <source>
        <dbReference type="Proteomes" id="UP000018851"/>
    </source>
</evidence>
<dbReference type="InterPro" id="IPR013094">
    <property type="entry name" value="AB_hydrolase_3"/>
</dbReference>
<dbReference type="Gene3D" id="3.40.50.1820">
    <property type="entry name" value="alpha/beta hydrolase"/>
    <property type="match status" value="1"/>
</dbReference>
<dbReference type="PANTHER" id="PTHR48081">
    <property type="entry name" value="AB HYDROLASE SUPERFAMILY PROTEIN C4A8.06C"/>
    <property type="match status" value="1"/>
</dbReference>
<evidence type="ECO:0000259" key="2">
    <source>
        <dbReference type="Pfam" id="PF07859"/>
    </source>
</evidence>
<dbReference type="Pfam" id="PF07859">
    <property type="entry name" value="Abhydrolase_3"/>
    <property type="match status" value="1"/>
</dbReference>
<dbReference type="PANTHER" id="PTHR48081:SF8">
    <property type="entry name" value="ALPHA_BETA HYDROLASE FOLD-3 DOMAIN-CONTAINING PROTEIN-RELATED"/>
    <property type="match status" value="1"/>
</dbReference>
<sequence>MIDPVLQQMIDAMAASGFTLPDPLTPEGLRAAMNNPFPQPPIAVAEVRDVVVAGAAGPIAARLYHPAPGNSVPVAVLMHGGGWVIGTLDTHDGLARVIARDAGCAVLSLDYRLAPEHPFPAPLDDCLAAIAELPARAAEFGVRADRYALVGDSAGANLAAAAALVLKGRADGPAAQILFYPVIDNDYGTASYRANEAGGLLTNDMMRFFWNAYVGDAEPTERAAPIRAARLESVAPATIILAGSDPLHDEGFAYAVRLREAGVPTDLHDFSGGIHGFASFFAIAPIAAEAVAIATGALRRALG</sequence>
<dbReference type="eggNOG" id="COG0657">
    <property type="taxonomic scope" value="Bacteria"/>
</dbReference>